<evidence type="ECO:0000313" key="3">
    <source>
        <dbReference type="EMBL" id="EMG26289.1"/>
    </source>
</evidence>
<organism evidence="3 4">
    <name type="scientific">Streptococcus parauberis KRS-02083</name>
    <dbReference type="NCBI Taxonomy" id="1207545"/>
    <lineage>
        <taxon>Bacteria</taxon>
        <taxon>Bacillati</taxon>
        <taxon>Bacillota</taxon>
        <taxon>Bacilli</taxon>
        <taxon>Lactobacillales</taxon>
        <taxon>Streptococcaceae</taxon>
        <taxon>Streptococcus</taxon>
    </lineage>
</organism>
<evidence type="ECO:0000313" key="4">
    <source>
        <dbReference type="Proteomes" id="UP000011769"/>
    </source>
</evidence>
<dbReference type="Pfam" id="PF03374">
    <property type="entry name" value="ANT"/>
    <property type="match status" value="1"/>
</dbReference>
<proteinExistence type="predicted"/>
<dbReference type="PROSITE" id="PS51750">
    <property type="entry name" value="BRO_N"/>
    <property type="match status" value="1"/>
</dbReference>
<dbReference type="RefSeq" id="WP_004234457.1">
    <property type="nucleotide sequence ID" value="NZ_ALYM01000001.1"/>
</dbReference>
<evidence type="ECO:0000259" key="2">
    <source>
        <dbReference type="PROSITE" id="PS51750"/>
    </source>
</evidence>
<feature type="coiled-coil region" evidence="1">
    <location>
        <begin position="121"/>
        <end position="148"/>
    </location>
</feature>
<dbReference type="Proteomes" id="UP000011769">
    <property type="component" value="Unassembled WGS sequence"/>
</dbReference>
<sequence length="256" mass="29320">MQEIYNFKGQEVRTVTINNEPYFVGKDVADILGYSNSRDALSKHVDSDDKLTSQIATAGQNRNQTIINESGLYSLILSSKLPQAKEFKRWVTTEVLPTIRKHGAYLTDSKIEEVLLSPDTIINLATQLKEERQKVNSLQLELKEAQKQARYLDLIIESKGALRVSQIAQDYGMTANKLNKVLYELGVQHKVNGQWILYKRHMGKGYTDSHTFDFKDKNGYPRTNVSTTWTQKGRLFLYELLKENGYLPLIEQEDIA</sequence>
<comment type="caution">
    <text evidence="3">The sequence shown here is derived from an EMBL/GenBank/DDBJ whole genome shotgun (WGS) entry which is preliminary data.</text>
</comment>
<dbReference type="EMBL" id="ALYM01000001">
    <property type="protein sequence ID" value="EMG26289.1"/>
    <property type="molecule type" value="Genomic_DNA"/>
</dbReference>
<gene>
    <name evidence="3" type="ORF">SPJ1_0251</name>
</gene>
<feature type="domain" description="Bro-N" evidence="2">
    <location>
        <begin position="1"/>
        <end position="103"/>
    </location>
</feature>
<protein>
    <submittedName>
        <fullName evidence="3">Phage antirepressor protein</fullName>
    </submittedName>
</protein>
<evidence type="ECO:0000256" key="1">
    <source>
        <dbReference type="SAM" id="Coils"/>
    </source>
</evidence>
<dbReference type="InterPro" id="IPR003497">
    <property type="entry name" value="BRO_N_domain"/>
</dbReference>
<dbReference type="PANTHER" id="PTHR36180">
    <property type="entry name" value="DNA-BINDING PROTEIN-RELATED-RELATED"/>
    <property type="match status" value="1"/>
</dbReference>
<dbReference type="SMART" id="SM01040">
    <property type="entry name" value="Bro-N"/>
    <property type="match status" value="1"/>
</dbReference>
<dbReference type="Pfam" id="PF02498">
    <property type="entry name" value="Bro-N"/>
    <property type="match status" value="1"/>
</dbReference>
<reference evidence="3 4" key="1">
    <citation type="journal article" date="2013" name="PLoS ONE">
        <title>Comparative Genomic Characterization of Three Streptococcus parauberis Strains in Fish Pathogen, as Assessed by Wide-Genome Analyses.</title>
        <authorList>
            <person name="Nho S.W."/>
            <person name="Hikima J."/>
            <person name="Park S.B."/>
            <person name="Jang H.B."/>
            <person name="Cha I.S."/>
            <person name="Yasuike M."/>
            <person name="Nakamura Y."/>
            <person name="Fujiwara A."/>
            <person name="Sano M."/>
            <person name="Kanai K."/>
            <person name="Kondo H."/>
            <person name="Hirono I."/>
            <person name="Takeyama H."/>
            <person name="Aoki T."/>
            <person name="Jung T.S."/>
        </authorList>
    </citation>
    <scope>NUCLEOTIDE SEQUENCE [LARGE SCALE GENOMIC DNA]</scope>
    <source>
        <strain evidence="3 4">KRS-02083</strain>
    </source>
</reference>
<dbReference type="PANTHER" id="PTHR36180:SF2">
    <property type="entry name" value="BRO FAMILY PROTEIN"/>
    <property type="match status" value="1"/>
</dbReference>
<dbReference type="InterPro" id="IPR005039">
    <property type="entry name" value="Ant_C"/>
</dbReference>
<keyword evidence="1" id="KW-0175">Coiled coil</keyword>
<keyword evidence="4" id="KW-1185">Reference proteome</keyword>
<accession>A0ABP2T0R5</accession>
<name>A0ABP2T0R5_9STRE</name>